<evidence type="ECO:0000313" key="6">
    <source>
        <dbReference type="Proteomes" id="UP000579153"/>
    </source>
</evidence>
<feature type="domain" description="Glycosyl hydrolase family 32 N-terminal" evidence="4">
    <location>
        <begin position="19"/>
        <end position="222"/>
    </location>
</feature>
<dbReference type="EMBL" id="JACHMB010000001">
    <property type="protein sequence ID" value="MBB5774999.1"/>
    <property type="molecule type" value="Genomic_DNA"/>
</dbReference>
<evidence type="ECO:0000256" key="1">
    <source>
        <dbReference type="ARBA" id="ARBA00009902"/>
    </source>
</evidence>
<evidence type="ECO:0000256" key="2">
    <source>
        <dbReference type="ARBA" id="ARBA00022801"/>
    </source>
</evidence>
<dbReference type="Proteomes" id="UP000579153">
    <property type="component" value="Unassembled WGS sequence"/>
</dbReference>
<keyword evidence="2 5" id="KW-0378">Hydrolase</keyword>
<evidence type="ECO:0000259" key="4">
    <source>
        <dbReference type="Pfam" id="PF00251"/>
    </source>
</evidence>
<dbReference type="InterPro" id="IPR001362">
    <property type="entry name" value="Glyco_hydro_32"/>
</dbReference>
<dbReference type="InterPro" id="IPR023296">
    <property type="entry name" value="Glyco_hydro_beta-prop_sf"/>
</dbReference>
<protein>
    <submittedName>
        <fullName evidence="5">Beta-fructofuranosidase</fullName>
        <ecNumber evidence="5">3.2.1.26</ecNumber>
    </submittedName>
</protein>
<accession>A0A7W9G0R4</accession>
<gene>
    <name evidence="5" type="ORF">HD596_001755</name>
</gene>
<dbReference type="AlphaFoldDB" id="A0A7W9G0R4"/>
<dbReference type="GO" id="GO:0005975">
    <property type="term" value="P:carbohydrate metabolic process"/>
    <property type="evidence" value="ECO:0007669"/>
    <property type="project" value="InterPro"/>
</dbReference>
<reference evidence="5 6" key="1">
    <citation type="submission" date="2020-08" db="EMBL/GenBank/DDBJ databases">
        <title>Sequencing the genomes of 1000 actinobacteria strains.</title>
        <authorList>
            <person name="Klenk H.-P."/>
        </authorList>
    </citation>
    <scope>NUCLEOTIDE SEQUENCE [LARGE SCALE GENOMIC DNA]</scope>
    <source>
        <strain evidence="5 6">DSM 45507</strain>
    </source>
</reference>
<keyword evidence="3 5" id="KW-0326">Glycosidase</keyword>
<dbReference type="InterPro" id="IPR050551">
    <property type="entry name" value="Fructan_Metab_Enzymes"/>
</dbReference>
<sequence length="319" mass="35745">MLRLDDHWVWDFWLADDGETYHLYFLKAPKAIGDPDQRHWNVSVGHAVSADLTGWTVLPDALAPSAGPAFDDYTTWTGSIVRADDGTWHMFYTGTSHAERGLKQRIGLATSDDLHTWRKHGTAAILESDPRWYEQLETAQWPDEAWRDPWVFRDPGGDGWHMLITARSRVGDPDQRGVIGHARSHDLLTWEAQPPLSAPGTGFGHLEVAQVELVDGSPVLLFSCLHTELSEERRLAGERGGVWALEPGDLLGPYDPLKARRLTEESLYSGRVIRDRAGAWVLLAFRHTDDDGFIGEITDPIPVRLDPAHGLRSTQPLPM</sequence>
<name>A0A7W9G0R4_9ACTN</name>
<dbReference type="CDD" id="cd18609">
    <property type="entry name" value="GH32-like"/>
    <property type="match status" value="1"/>
</dbReference>
<dbReference type="SUPFAM" id="SSF75005">
    <property type="entry name" value="Arabinanase/levansucrase/invertase"/>
    <property type="match status" value="1"/>
</dbReference>
<dbReference type="Gene3D" id="2.115.10.20">
    <property type="entry name" value="Glycosyl hydrolase domain, family 43"/>
    <property type="match status" value="1"/>
</dbReference>
<dbReference type="RefSeq" id="WP_185068764.1">
    <property type="nucleotide sequence ID" value="NZ_JACHMB010000001.1"/>
</dbReference>
<dbReference type="Pfam" id="PF00251">
    <property type="entry name" value="Glyco_hydro_32N"/>
    <property type="match status" value="1"/>
</dbReference>
<comment type="similarity">
    <text evidence="1">Belongs to the glycosyl hydrolase 32 family.</text>
</comment>
<dbReference type="GO" id="GO:0004564">
    <property type="term" value="F:beta-fructofuranosidase activity"/>
    <property type="evidence" value="ECO:0007669"/>
    <property type="project" value="UniProtKB-EC"/>
</dbReference>
<keyword evidence="6" id="KW-1185">Reference proteome</keyword>
<proteinExistence type="inferred from homology"/>
<comment type="caution">
    <text evidence="5">The sequence shown here is derived from an EMBL/GenBank/DDBJ whole genome shotgun (WGS) entry which is preliminary data.</text>
</comment>
<dbReference type="EC" id="3.2.1.26" evidence="5"/>
<dbReference type="SMART" id="SM00640">
    <property type="entry name" value="Glyco_32"/>
    <property type="match status" value="1"/>
</dbReference>
<evidence type="ECO:0000313" key="5">
    <source>
        <dbReference type="EMBL" id="MBB5774999.1"/>
    </source>
</evidence>
<dbReference type="InterPro" id="IPR013148">
    <property type="entry name" value="Glyco_hydro_32_N"/>
</dbReference>
<evidence type="ECO:0000256" key="3">
    <source>
        <dbReference type="ARBA" id="ARBA00023295"/>
    </source>
</evidence>
<dbReference type="PANTHER" id="PTHR31953">
    <property type="entry name" value="BETA-FRUCTOFURANOSIDASE, INSOLUBLE ISOENZYME CWINV1-RELATED"/>
    <property type="match status" value="1"/>
</dbReference>
<organism evidence="5 6">
    <name type="scientific">Nonomuraea jabiensis</name>
    <dbReference type="NCBI Taxonomy" id="882448"/>
    <lineage>
        <taxon>Bacteria</taxon>
        <taxon>Bacillati</taxon>
        <taxon>Actinomycetota</taxon>
        <taxon>Actinomycetes</taxon>
        <taxon>Streptosporangiales</taxon>
        <taxon>Streptosporangiaceae</taxon>
        <taxon>Nonomuraea</taxon>
    </lineage>
</organism>